<reference evidence="7 8" key="1">
    <citation type="submission" date="2015-12" db="EMBL/GenBank/DDBJ databases">
        <title>Draft genome sequence of Moniliophthora roreri, the causal agent of frosty pod rot of cacao.</title>
        <authorList>
            <person name="Aime M.C."/>
            <person name="Diaz-Valderrama J.R."/>
            <person name="Kijpornyongpan T."/>
            <person name="Phillips-Mora W."/>
        </authorList>
    </citation>
    <scope>NUCLEOTIDE SEQUENCE [LARGE SCALE GENOMIC DNA]</scope>
    <source>
        <strain evidence="7 8">MCA 2952</strain>
    </source>
</reference>
<dbReference type="GO" id="GO:0004672">
    <property type="term" value="F:protein kinase activity"/>
    <property type="evidence" value="ECO:0007669"/>
    <property type="project" value="InterPro"/>
</dbReference>
<evidence type="ECO:0000256" key="5">
    <source>
        <dbReference type="SAM" id="MobiDB-lite"/>
    </source>
</evidence>
<dbReference type="Proteomes" id="UP000054988">
    <property type="component" value="Unassembled WGS sequence"/>
</dbReference>
<evidence type="ECO:0000256" key="2">
    <source>
        <dbReference type="ARBA" id="ARBA00022741"/>
    </source>
</evidence>
<feature type="region of interest" description="Disordered" evidence="5">
    <location>
        <begin position="432"/>
        <end position="453"/>
    </location>
</feature>
<dbReference type="EMBL" id="LATX01002467">
    <property type="protein sequence ID" value="KTB28717.1"/>
    <property type="molecule type" value="Genomic_DNA"/>
</dbReference>
<feature type="domain" description="Protein kinase" evidence="6">
    <location>
        <begin position="91"/>
        <end position="350"/>
    </location>
</feature>
<organism evidence="7 8">
    <name type="scientific">Moniliophthora roreri</name>
    <name type="common">Frosty pod rot fungus</name>
    <name type="synonym">Monilia roreri</name>
    <dbReference type="NCBI Taxonomy" id="221103"/>
    <lineage>
        <taxon>Eukaryota</taxon>
        <taxon>Fungi</taxon>
        <taxon>Dikarya</taxon>
        <taxon>Basidiomycota</taxon>
        <taxon>Agaricomycotina</taxon>
        <taxon>Agaricomycetes</taxon>
        <taxon>Agaricomycetidae</taxon>
        <taxon>Agaricales</taxon>
        <taxon>Marasmiineae</taxon>
        <taxon>Marasmiaceae</taxon>
        <taxon>Moniliophthora</taxon>
    </lineage>
</organism>
<evidence type="ECO:0000256" key="3">
    <source>
        <dbReference type="ARBA" id="ARBA00022777"/>
    </source>
</evidence>
<dbReference type="PROSITE" id="PS00108">
    <property type="entry name" value="PROTEIN_KINASE_ST"/>
    <property type="match status" value="1"/>
</dbReference>
<accession>A0A0W0EXA7</accession>
<dbReference type="GO" id="GO:0000165">
    <property type="term" value="P:MAPK cascade"/>
    <property type="evidence" value="ECO:0007669"/>
    <property type="project" value="UniProtKB-ARBA"/>
</dbReference>
<evidence type="ECO:0000313" key="7">
    <source>
        <dbReference type="EMBL" id="KTB28717.1"/>
    </source>
</evidence>
<evidence type="ECO:0000256" key="4">
    <source>
        <dbReference type="ARBA" id="ARBA00022840"/>
    </source>
</evidence>
<dbReference type="Pfam" id="PF00069">
    <property type="entry name" value="Pkinase"/>
    <property type="match status" value="1"/>
</dbReference>
<sequence>MSMKPSPPSPQRTIENEEQLREVLALAEPVKTLLSLDKSCVQGVVELLESETNAISTSNDQYRRLCMKCLRALVKKYQILPSSIFLSNIECHGDYPVGGGGFSDIWKGSAGKQDVCLKVIRLHIEGDQQKRHKIYSEALLWTHLKHQNVLPFLGVNTELFPSRFCLISPWMKNGDIISFLRRFPNHDRLKSFVEIAAGLQYLHSLGIVHGDIKGVNILVDNNLQCCLADFGLAAAATESQNITSASGAIKGSLRWLAPEVYMSVQNGPEKDKCPRDVYAFACTIYEIMTGQPPFHDLLEAALIYHVLMLKARPERPTDVWCPDNVWNLVERCWAEDPQQRPRTEQVHAFLKELMSLRNVGNNAESGIVLVEQVAKTRDTLDYPVADEVDTTPTPSPILLHRSPELSPVIRNMSVQDGQSHHQPLELRQRARNQQNQTVPPNHSKRDILSGSQIPSLSRPMAPKIITTLDDHPYSSSDSGKFKSLISLGKTYIVTTTDGDTMAMITAEVPRTDASHDQQTAAQMMRNQRVLLRRLSHPNVIQCFGLVETPPTLNLFLEHLPGGSIAEALEKFGKLSDENTRYFTSQIASGLEYLHSEGILHRGLKAENILMNHEGVVKISGFSVSKRVVDSHGTRTPVQGTPFWTSPEAAYNRGRGYDYKLDIWALGCVVLEMLSGTRPWAGLGESDVVLKLLSEKYTPPLPPDVVLSELAGDFMKWCLTINPHARPTAAMVRTHEYLALPLGWKYGGIS</sequence>
<gene>
    <name evidence="7" type="ORF">WG66_18722</name>
</gene>
<dbReference type="InterPro" id="IPR000719">
    <property type="entry name" value="Prot_kinase_dom"/>
</dbReference>
<protein>
    <recommendedName>
        <fullName evidence="6">Protein kinase domain-containing protein</fullName>
    </recommendedName>
</protein>
<dbReference type="SMART" id="SM00220">
    <property type="entry name" value="S_TKc"/>
    <property type="match status" value="2"/>
</dbReference>
<dbReference type="PANTHER" id="PTHR48016">
    <property type="entry name" value="MAP KINASE KINASE KINASE SSK2-RELATED-RELATED"/>
    <property type="match status" value="1"/>
</dbReference>
<keyword evidence="3" id="KW-0418">Kinase</keyword>
<comment type="caution">
    <text evidence="7">The sequence shown here is derived from an EMBL/GenBank/DDBJ whole genome shotgun (WGS) entry which is preliminary data.</text>
</comment>
<keyword evidence="4" id="KW-0067">ATP-binding</keyword>
<dbReference type="GO" id="GO:0005524">
    <property type="term" value="F:ATP binding"/>
    <property type="evidence" value="ECO:0007669"/>
    <property type="project" value="UniProtKB-KW"/>
</dbReference>
<dbReference type="PROSITE" id="PS50011">
    <property type="entry name" value="PROTEIN_KINASE_DOM"/>
    <property type="match status" value="2"/>
</dbReference>
<feature type="domain" description="Protein kinase" evidence="6">
    <location>
        <begin position="470"/>
        <end position="737"/>
    </location>
</feature>
<evidence type="ECO:0000256" key="1">
    <source>
        <dbReference type="ARBA" id="ARBA00022679"/>
    </source>
</evidence>
<name>A0A0W0EXA7_MONRR</name>
<dbReference type="eggNOG" id="KOG0192">
    <property type="taxonomic scope" value="Eukaryota"/>
</dbReference>
<dbReference type="eggNOG" id="KOG0198">
    <property type="taxonomic scope" value="Eukaryota"/>
</dbReference>
<evidence type="ECO:0000313" key="8">
    <source>
        <dbReference type="Proteomes" id="UP000054988"/>
    </source>
</evidence>
<dbReference type="InterPro" id="IPR050538">
    <property type="entry name" value="MAP_kinase_kinase_kinase"/>
</dbReference>
<keyword evidence="1" id="KW-0808">Transferase</keyword>
<dbReference type="InterPro" id="IPR008271">
    <property type="entry name" value="Ser/Thr_kinase_AS"/>
</dbReference>
<dbReference type="PANTHER" id="PTHR48016:SF48">
    <property type="entry name" value="SERINE_THREONINE-PROTEIN KINASE BCK1_SLK1_SSP31"/>
    <property type="match status" value="1"/>
</dbReference>
<dbReference type="InterPro" id="IPR011009">
    <property type="entry name" value="Kinase-like_dom_sf"/>
</dbReference>
<dbReference type="SUPFAM" id="SSF56112">
    <property type="entry name" value="Protein kinase-like (PK-like)"/>
    <property type="match status" value="2"/>
</dbReference>
<dbReference type="Pfam" id="PF07714">
    <property type="entry name" value="PK_Tyr_Ser-Thr"/>
    <property type="match status" value="1"/>
</dbReference>
<keyword evidence="2" id="KW-0547">Nucleotide-binding</keyword>
<dbReference type="PRINTS" id="PR00109">
    <property type="entry name" value="TYRKINASE"/>
</dbReference>
<dbReference type="InterPro" id="IPR001245">
    <property type="entry name" value="Ser-Thr/Tyr_kinase_cat_dom"/>
</dbReference>
<evidence type="ECO:0000259" key="6">
    <source>
        <dbReference type="PROSITE" id="PS50011"/>
    </source>
</evidence>
<dbReference type="AlphaFoldDB" id="A0A0W0EXA7"/>
<proteinExistence type="predicted"/>
<dbReference type="Gene3D" id="1.10.510.10">
    <property type="entry name" value="Transferase(Phosphotransferase) domain 1"/>
    <property type="match status" value="2"/>
</dbReference>